<evidence type="ECO:0000313" key="3">
    <source>
        <dbReference type="Proteomes" id="UP000186769"/>
    </source>
</evidence>
<feature type="compositionally biased region" description="Basic and acidic residues" evidence="1">
    <location>
        <begin position="108"/>
        <end position="118"/>
    </location>
</feature>
<feature type="region of interest" description="Disordered" evidence="1">
    <location>
        <begin position="105"/>
        <end position="125"/>
    </location>
</feature>
<comment type="caution">
    <text evidence="2">The sequence shown here is derived from an EMBL/GenBank/DDBJ whole genome shotgun (WGS) entry which is preliminary data.</text>
</comment>
<evidence type="ECO:0000256" key="1">
    <source>
        <dbReference type="SAM" id="MobiDB-lite"/>
    </source>
</evidence>
<protein>
    <recommendedName>
        <fullName evidence="4">DUF4913 domain-containing protein</fullName>
    </recommendedName>
</protein>
<name>A0A1Q8XFP7_9ACTO</name>
<dbReference type="Proteomes" id="UP000186769">
    <property type="component" value="Unassembled WGS sequence"/>
</dbReference>
<dbReference type="RefSeq" id="WP_075414102.1">
    <property type="nucleotide sequence ID" value="NZ_MSKW01000005.1"/>
</dbReference>
<gene>
    <name evidence="2" type="ORF">BKH15_02665</name>
</gene>
<dbReference type="AlphaFoldDB" id="A0A1Q8XFP7"/>
<evidence type="ECO:0008006" key="4">
    <source>
        <dbReference type="Google" id="ProtNLM"/>
    </source>
</evidence>
<organism evidence="2 3">
    <name type="scientific">Actinomyces oris</name>
    <dbReference type="NCBI Taxonomy" id="544580"/>
    <lineage>
        <taxon>Bacteria</taxon>
        <taxon>Bacillati</taxon>
        <taxon>Actinomycetota</taxon>
        <taxon>Actinomycetes</taxon>
        <taxon>Actinomycetales</taxon>
        <taxon>Actinomycetaceae</taxon>
        <taxon>Actinomyces</taxon>
    </lineage>
</organism>
<dbReference type="InterPro" id="IPR032584">
    <property type="entry name" value="DUF4913"/>
</dbReference>
<evidence type="ECO:0000313" key="2">
    <source>
        <dbReference type="EMBL" id="OLO79162.1"/>
    </source>
</evidence>
<reference evidence="2 3" key="1">
    <citation type="submission" date="2016-12" db="EMBL/GenBank/DDBJ databases">
        <title>Genomic comparison of strains in the 'Actinomyces naeslundii' group.</title>
        <authorList>
            <person name="Mughal S.R."/>
            <person name="Do T."/>
            <person name="Gilbert S.C."/>
            <person name="Witherden E.A."/>
            <person name="Didelot X."/>
            <person name="Beighton D."/>
        </authorList>
    </citation>
    <scope>NUCLEOTIDE SEQUENCE [LARGE SCALE GENOMIC DNA]</scope>
    <source>
        <strain evidence="2 3">G53E</strain>
    </source>
</reference>
<dbReference type="EMBL" id="MSKW01000005">
    <property type="protein sequence ID" value="OLO79162.1"/>
    <property type="molecule type" value="Genomic_DNA"/>
</dbReference>
<dbReference type="Pfam" id="PF16259">
    <property type="entry name" value="DUF4913"/>
    <property type="match status" value="1"/>
</dbReference>
<sequence>MSTHTHAESTADAAENPPLQYQTVAEFVEDYIASVYNRPVTQHGTHWCPMWWYHAEAVEIFMGLWQSWEHMRVNDGPCWLVKWKTYYFYSLMREVTGPEGPFYGCSPREGHAEPEHPDGMPVEAAPVDVFTPRE</sequence>
<proteinExistence type="predicted"/>
<accession>A0A1Q8XFP7</accession>